<proteinExistence type="predicted"/>
<gene>
    <name evidence="1" type="ORF">HND93_34475</name>
</gene>
<sequence>MASADLDRLTDAYGLPNRWPTSTWPRAAAERALQSRMGVYSQRPLSPLPEINGLITLVSEEGPNQRINAACKTFALRILERMGLNLFTFRATA</sequence>
<organism evidence="1 2">
    <name type="scientific">Azospirillum oleiclasticum</name>
    <dbReference type="NCBI Taxonomy" id="2735135"/>
    <lineage>
        <taxon>Bacteria</taxon>
        <taxon>Pseudomonadati</taxon>
        <taxon>Pseudomonadota</taxon>
        <taxon>Alphaproteobacteria</taxon>
        <taxon>Rhodospirillales</taxon>
        <taxon>Azospirillaceae</taxon>
        <taxon>Azospirillum</taxon>
    </lineage>
</organism>
<reference evidence="1 2" key="1">
    <citation type="submission" date="2020-05" db="EMBL/GenBank/DDBJ databases">
        <title>Azospirillum oleiclasticum sp. nov, a nitrogen-fixing and heavy crude oil-emulsifying bacterium isolated from the crude oil of Yumen Oilfield.</title>
        <authorList>
            <person name="Wu D."/>
            <person name="Cai M."/>
            <person name="Zhang X."/>
        </authorList>
    </citation>
    <scope>NUCLEOTIDE SEQUENCE [LARGE SCALE GENOMIC DNA]</scope>
    <source>
        <strain evidence="1 2">ROY-1-1-2</strain>
    </source>
</reference>
<protein>
    <submittedName>
        <fullName evidence="1">Uncharacterized protein</fullName>
    </submittedName>
</protein>
<dbReference type="RefSeq" id="WP_180286614.1">
    <property type="nucleotide sequence ID" value="NZ_JABFDB010000046.1"/>
</dbReference>
<comment type="caution">
    <text evidence="1">The sequence shown here is derived from an EMBL/GenBank/DDBJ whole genome shotgun (WGS) entry which is preliminary data.</text>
</comment>
<evidence type="ECO:0000313" key="1">
    <source>
        <dbReference type="EMBL" id="NYZ24838.1"/>
    </source>
</evidence>
<dbReference type="Proteomes" id="UP000584642">
    <property type="component" value="Unassembled WGS sequence"/>
</dbReference>
<keyword evidence="2" id="KW-1185">Reference proteome</keyword>
<dbReference type="EMBL" id="JABFDB010000046">
    <property type="protein sequence ID" value="NYZ24838.1"/>
    <property type="molecule type" value="Genomic_DNA"/>
</dbReference>
<evidence type="ECO:0000313" key="2">
    <source>
        <dbReference type="Proteomes" id="UP000584642"/>
    </source>
</evidence>
<accession>A0ABX2TKM1</accession>
<name>A0ABX2TKM1_9PROT</name>